<dbReference type="SUPFAM" id="SSF55729">
    <property type="entry name" value="Acyl-CoA N-acyltransferases (Nat)"/>
    <property type="match status" value="1"/>
</dbReference>
<dbReference type="Gene3D" id="3.40.630.30">
    <property type="match status" value="1"/>
</dbReference>
<proteinExistence type="predicted"/>
<dbReference type="AlphaFoldDB" id="A0A939H6S0"/>
<accession>A0A939H6S0</accession>
<protein>
    <submittedName>
        <fullName evidence="2">GNAT family N-acetyltransferase</fullName>
    </submittedName>
</protein>
<comment type="caution">
    <text evidence="2">The sequence shown here is derived from an EMBL/GenBank/DDBJ whole genome shotgun (WGS) entry which is preliminary data.</text>
</comment>
<name>A0A939H6S0_9CLOT</name>
<sequence>MVLSEQFKAKDLQTYRNQLLEYDKFNELNENLYGLYRKSSLFNKIQYRAGTRIITYQNEPIFLIWSETRSYNVRIRSIIPLADREKLDQIPLEDVMEVFRDSLPQHLDIHQFEYIVVRNEDNDHILSLLNFNMRRGVKRMHMNLNDLTMKAAPVTMKKFQIEDIRARVDIQNRIFDNKYRLPINSADILIEISKKTYIPELSYFYLYEDQYIGYGQINKSENSYFLVNFGIVPEFRGKKLSKDFLIQLLLKGREFGIKELYLDVNEQNDKAVNLYKTVGFKDKQSNCSWLYYFK</sequence>
<organism evidence="2 3">
    <name type="scientific">Proteiniclasticum aestuarii</name>
    <dbReference type="NCBI Taxonomy" id="2817862"/>
    <lineage>
        <taxon>Bacteria</taxon>
        <taxon>Bacillati</taxon>
        <taxon>Bacillota</taxon>
        <taxon>Clostridia</taxon>
        <taxon>Eubacteriales</taxon>
        <taxon>Clostridiaceae</taxon>
        <taxon>Proteiniclasticum</taxon>
    </lineage>
</organism>
<feature type="domain" description="N-acetyltransferase" evidence="1">
    <location>
        <begin position="154"/>
        <end position="294"/>
    </location>
</feature>
<dbReference type="EMBL" id="JAFNJU010000001">
    <property type="protein sequence ID" value="MBO1263509.1"/>
    <property type="molecule type" value="Genomic_DNA"/>
</dbReference>
<evidence type="ECO:0000313" key="2">
    <source>
        <dbReference type="EMBL" id="MBO1263509.1"/>
    </source>
</evidence>
<keyword evidence="3" id="KW-1185">Reference proteome</keyword>
<gene>
    <name evidence="2" type="ORF">J3A84_00450</name>
</gene>
<reference evidence="2" key="1">
    <citation type="submission" date="2021-03" db="EMBL/GenBank/DDBJ databases">
        <title>Proteiniclasticum marinus sp. nov., isolated from tidal flat sediment.</title>
        <authorList>
            <person name="Namirimu T."/>
            <person name="Yang J.-A."/>
            <person name="Yang S.-H."/>
            <person name="Kim Y.-J."/>
            <person name="Kwon K.K."/>
        </authorList>
    </citation>
    <scope>NUCLEOTIDE SEQUENCE</scope>
    <source>
        <strain evidence="2">SCR006</strain>
    </source>
</reference>
<evidence type="ECO:0000313" key="3">
    <source>
        <dbReference type="Proteomes" id="UP000664218"/>
    </source>
</evidence>
<evidence type="ECO:0000259" key="1">
    <source>
        <dbReference type="PROSITE" id="PS51186"/>
    </source>
</evidence>
<dbReference type="GO" id="GO:0016747">
    <property type="term" value="F:acyltransferase activity, transferring groups other than amino-acyl groups"/>
    <property type="evidence" value="ECO:0007669"/>
    <property type="project" value="InterPro"/>
</dbReference>
<dbReference type="InterPro" id="IPR000182">
    <property type="entry name" value="GNAT_dom"/>
</dbReference>
<dbReference type="PROSITE" id="PS51186">
    <property type="entry name" value="GNAT"/>
    <property type="match status" value="1"/>
</dbReference>
<dbReference type="Pfam" id="PF00583">
    <property type="entry name" value="Acetyltransf_1"/>
    <property type="match status" value="1"/>
</dbReference>
<dbReference type="RefSeq" id="WP_207598029.1">
    <property type="nucleotide sequence ID" value="NZ_JAFNJU010000001.1"/>
</dbReference>
<dbReference type="InterPro" id="IPR016181">
    <property type="entry name" value="Acyl_CoA_acyltransferase"/>
</dbReference>
<dbReference type="CDD" id="cd04301">
    <property type="entry name" value="NAT_SF"/>
    <property type="match status" value="1"/>
</dbReference>
<dbReference type="Proteomes" id="UP000664218">
    <property type="component" value="Unassembled WGS sequence"/>
</dbReference>